<proteinExistence type="predicted"/>
<keyword evidence="3" id="KW-1185">Reference proteome</keyword>
<organism evidence="2 3">
    <name type="scientific">Filobasidium floriforme</name>
    <dbReference type="NCBI Taxonomy" id="5210"/>
    <lineage>
        <taxon>Eukaryota</taxon>
        <taxon>Fungi</taxon>
        <taxon>Dikarya</taxon>
        <taxon>Basidiomycota</taxon>
        <taxon>Agaricomycotina</taxon>
        <taxon>Tremellomycetes</taxon>
        <taxon>Filobasidiales</taxon>
        <taxon>Filobasidiaceae</taxon>
        <taxon>Filobasidium</taxon>
    </lineage>
</organism>
<sequence length="159" mass="16816">MKLVSVNAAYLLGAILMAQSTIALTERQLAATAPNLNYCPGSVKQKNRTHNGAFFALWNQTDASWNVPAFAAVSADNIADCLDICNNHGGCATAGFQDEKKNCDLYNQAVAGFEIGTERKAFASEGMCNEDNAGIKEAAASGGQGMPSGCCVWFIPRSQ</sequence>
<dbReference type="AlphaFoldDB" id="A0A8K0JQP1"/>
<evidence type="ECO:0000313" key="2">
    <source>
        <dbReference type="EMBL" id="KAG7535877.1"/>
    </source>
</evidence>
<dbReference type="Gene3D" id="3.50.4.10">
    <property type="entry name" value="Hepatocyte Growth Factor"/>
    <property type="match status" value="1"/>
</dbReference>
<dbReference type="Proteomes" id="UP000812966">
    <property type="component" value="Unassembled WGS sequence"/>
</dbReference>
<keyword evidence="1" id="KW-0732">Signal</keyword>
<dbReference type="EMBL" id="JABELV010000068">
    <property type="protein sequence ID" value="KAG7535877.1"/>
    <property type="molecule type" value="Genomic_DNA"/>
</dbReference>
<evidence type="ECO:0000256" key="1">
    <source>
        <dbReference type="SAM" id="SignalP"/>
    </source>
</evidence>
<feature type="signal peptide" evidence="1">
    <location>
        <begin position="1"/>
        <end position="23"/>
    </location>
</feature>
<protein>
    <recommendedName>
        <fullName evidence="4">Apple domain-containing protein</fullName>
    </recommendedName>
</protein>
<gene>
    <name evidence="2" type="ORF">FFLO_03623</name>
</gene>
<evidence type="ECO:0008006" key="4">
    <source>
        <dbReference type="Google" id="ProtNLM"/>
    </source>
</evidence>
<accession>A0A8K0JQP1</accession>
<comment type="caution">
    <text evidence="2">The sequence shown here is derived from an EMBL/GenBank/DDBJ whole genome shotgun (WGS) entry which is preliminary data.</text>
</comment>
<evidence type="ECO:0000313" key="3">
    <source>
        <dbReference type="Proteomes" id="UP000812966"/>
    </source>
</evidence>
<reference evidence="2" key="1">
    <citation type="submission" date="2020-04" db="EMBL/GenBank/DDBJ databases">
        <title>Analysis of mating type loci in Filobasidium floriforme.</title>
        <authorList>
            <person name="Nowrousian M."/>
        </authorList>
    </citation>
    <scope>NUCLEOTIDE SEQUENCE</scope>
    <source>
        <strain evidence="2">CBS 6242</strain>
    </source>
</reference>
<name>A0A8K0JQP1_9TREE</name>
<feature type="chain" id="PRO_5035423856" description="Apple domain-containing protein" evidence="1">
    <location>
        <begin position="24"/>
        <end position="159"/>
    </location>
</feature>